<dbReference type="Proteomes" id="UP000277928">
    <property type="component" value="Unassembled WGS sequence"/>
</dbReference>
<keyword evidence="1" id="KW-0812">Transmembrane</keyword>
<evidence type="ECO:0000313" key="3">
    <source>
        <dbReference type="Proteomes" id="UP000277928"/>
    </source>
</evidence>
<dbReference type="AlphaFoldDB" id="A0A3P7K743"/>
<protein>
    <submittedName>
        <fullName evidence="2">Uncharacterized protein</fullName>
    </submittedName>
</protein>
<keyword evidence="1" id="KW-1133">Transmembrane helix</keyword>
<evidence type="ECO:0000256" key="1">
    <source>
        <dbReference type="SAM" id="Phobius"/>
    </source>
</evidence>
<feature type="transmembrane region" description="Helical" evidence="1">
    <location>
        <begin position="215"/>
        <end position="239"/>
    </location>
</feature>
<proteinExistence type="predicted"/>
<evidence type="ECO:0000313" key="2">
    <source>
        <dbReference type="EMBL" id="VDM92397.1"/>
    </source>
</evidence>
<keyword evidence="3" id="KW-1185">Reference proteome</keyword>
<dbReference type="EMBL" id="UYRX01001924">
    <property type="protein sequence ID" value="VDM92397.1"/>
    <property type="molecule type" value="Genomic_DNA"/>
</dbReference>
<organism evidence="2 3">
    <name type="scientific">Litomosoides sigmodontis</name>
    <name type="common">Filarial nematode worm</name>
    <dbReference type="NCBI Taxonomy" id="42156"/>
    <lineage>
        <taxon>Eukaryota</taxon>
        <taxon>Metazoa</taxon>
        <taxon>Ecdysozoa</taxon>
        <taxon>Nematoda</taxon>
        <taxon>Chromadorea</taxon>
        <taxon>Rhabditida</taxon>
        <taxon>Spirurina</taxon>
        <taxon>Spiruromorpha</taxon>
        <taxon>Filarioidea</taxon>
        <taxon>Onchocercidae</taxon>
        <taxon>Litomosoides</taxon>
    </lineage>
</organism>
<feature type="non-terminal residue" evidence="2">
    <location>
        <position position="240"/>
    </location>
</feature>
<sequence>MQIPIQGYTLFSTNTNQSRHKETPIPCIQFLSSSHEDSTVKTKKENSTYGKINSKYFFARGLSWRQTIYWFRCPKRFAPLDDWLVGWLDGWMAGWLVGCVLQLAGYVCPRPRPRFSLSFTVLDILTDNVYLLYIHTRVHTKKSVSNYYIQMVSTHSQYLTDYNSPVMPTEGKKWRAAERRVKLMRENLDFSGHLYVEKLPNYQEQYVIRNVNGWLVGWVGWLGWLVGWVGWLGWLVGWLV</sequence>
<keyword evidence="1" id="KW-0472">Membrane</keyword>
<name>A0A3P7K743_LITSI</name>
<feature type="transmembrane region" description="Helical" evidence="1">
    <location>
        <begin position="90"/>
        <end position="108"/>
    </location>
</feature>
<accession>A0A3P7K743</accession>
<gene>
    <name evidence="2" type="ORF">NLS_LOCUS9776</name>
</gene>
<reference evidence="2 3" key="1">
    <citation type="submission" date="2018-08" db="EMBL/GenBank/DDBJ databases">
        <authorList>
            <person name="Laetsch R D."/>
            <person name="Stevens L."/>
            <person name="Kumar S."/>
            <person name="Blaxter L. M."/>
        </authorList>
    </citation>
    <scope>NUCLEOTIDE SEQUENCE [LARGE SCALE GENOMIC DNA]</scope>
</reference>